<dbReference type="InterPro" id="IPR036412">
    <property type="entry name" value="HAD-like_sf"/>
</dbReference>
<dbReference type="AlphaFoldDB" id="A0A502FKB0"/>
<evidence type="ECO:0000313" key="2">
    <source>
        <dbReference type="EMBL" id="TPG49895.1"/>
    </source>
</evidence>
<dbReference type="OrthoDB" id="323926at2"/>
<organism evidence="2 3">
    <name type="scientific">Muricoccus nepalensis</name>
    <dbReference type="NCBI Taxonomy" id="1854500"/>
    <lineage>
        <taxon>Bacteria</taxon>
        <taxon>Pseudomonadati</taxon>
        <taxon>Pseudomonadota</taxon>
        <taxon>Alphaproteobacteria</taxon>
        <taxon>Acetobacterales</taxon>
        <taxon>Roseomonadaceae</taxon>
        <taxon>Muricoccus</taxon>
    </lineage>
</organism>
<name>A0A502FKB0_9PROT</name>
<dbReference type="Gene3D" id="3.40.50.1110">
    <property type="entry name" value="SGNH hydrolase"/>
    <property type="match status" value="1"/>
</dbReference>
<dbReference type="Proteomes" id="UP000317078">
    <property type="component" value="Unassembled WGS sequence"/>
</dbReference>
<dbReference type="InterPro" id="IPR010033">
    <property type="entry name" value="HAD_SF_ppase_IIIC"/>
</dbReference>
<reference evidence="2 3" key="1">
    <citation type="journal article" date="2019" name="Environ. Microbiol.">
        <title>Species interactions and distinct microbial communities in high Arctic permafrost affected cryosols are associated with the CH4 and CO2 gas fluxes.</title>
        <authorList>
            <person name="Altshuler I."/>
            <person name="Hamel J."/>
            <person name="Turney S."/>
            <person name="Magnuson E."/>
            <person name="Levesque R."/>
            <person name="Greer C."/>
            <person name="Whyte L.G."/>
        </authorList>
    </citation>
    <scope>NUCLEOTIDE SEQUENCE [LARGE SCALE GENOMIC DNA]</scope>
    <source>
        <strain evidence="2 3">S9.3B</strain>
    </source>
</reference>
<dbReference type="Gene3D" id="3.40.50.1000">
    <property type="entry name" value="HAD superfamily/HAD-like"/>
    <property type="match status" value="1"/>
</dbReference>
<comment type="caution">
    <text evidence="2">The sequence shown here is derived from an EMBL/GenBank/DDBJ whole genome shotgun (WGS) entry which is preliminary data.</text>
</comment>
<protein>
    <submittedName>
        <fullName evidence="2">HAD-IIIC family phosphatase</fullName>
    </submittedName>
</protein>
<dbReference type="InterPro" id="IPR000182">
    <property type="entry name" value="GNAT_dom"/>
</dbReference>
<sequence>MDQQSVQPPQAPEEADLAWLPAHPDLSAALAAARRLPQPAERVRAAAELAGYRHNFLAAGRIDRLASLDAVPPAELRGLGLFPLRLAILASHTVDHLFPALRVAGLGRRLALDLRVAPYGQYRQVLLGPPTELDEFSPQLVLLALDEAEFQLGLPLEAGEAEVEEAVARRVEEVRHLWRRARERYGATVVQQTIVNTAPPLFGNFEGLVAAAPGALVERLNAGLRRAAREEGVLLLDLAWQVARDGAARWLDPVRWHQAKQLVSLRSAPLYGDLLARVAAAVAGLSRKCLVLDLDNTLWGGVIGDDGLGGIVLGQGSAAGEAYAGFQRYCGLLGARGVILAVCSKNDEANAVEAFDKHPEMVLRRDQIAAFVANWTDKAANLRDIAATLNIGIDSLVFVDDNPAERAIVRRELPMVAVPELPEDVAGYAARLAEAGYFEAAAFTADDAQRGRQYALNAERQRASQTSSTDMEGFLRSLEMVMDAAPIAPVDLARVTQLTNKTNQFNLTTRRYTEAEIAQVMEDPSSVTLRVRLADRFGDNGLIAVVLARPAGEGALAIDTWLMSCRVLGRGVERAMLQSLVRAASARGARALIGVYRPTAKNGMVSDHYAKLGFEPMPPPPGAEDGATFWRLELDRFVAPEHFISIMEGVA</sequence>
<keyword evidence="3" id="KW-1185">Reference proteome</keyword>
<dbReference type="InterPro" id="IPR016181">
    <property type="entry name" value="Acyl_CoA_acyltransferase"/>
</dbReference>
<accession>A0A502FKB0</accession>
<evidence type="ECO:0000313" key="3">
    <source>
        <dbReference type="Proteomes" id="UP000317078"/>
    </source>
</evidence>
<dbReference type="EMBL" id="RCZP01000026">
    <property type="protein sequence ID" value="TPG49895.1"/>
    <property type="molecule type" value="Genomic_DNA"/>
</dbReference>
<gene>
    <name evidence="2" type="ORF">EAH89_20405</name>
</gene>
<dbReference type="GO" id="GO:0016747">
    <property type="term" value="F:acyltransferase activity, transferring groups other than amino-acyl groups"/>
    <property type="evidence" value="ECO:0007669"/>
    <property type="project" value="InterPro"/>
</dbReference>
<dbReference type="NCBIfam" id="TIGR01681">
    <property type="entry name" value="HAD-SF-IIIC"/>
    <property type="match status" value="1"/>
</dbReference>
<dbReference type="InterPro" id="IPR036514">
    <property type="entry name" value="SGNH_hydro_sf"/>
</dbReference>
<dbReference type="NCBIfam" id="TIGR01686">
    <property type="entry name" value="FkbH"/>
    <property type="match status" value="1"/>
</dbReference>
<dbReference type="InterPro" id="IPR010037">
    <property type="entry name" value="FkbH_domain"/>
</dbReference>
<dbReference type="PROSITE" id="PS51186">
    <property type="entry name" value="GNAT"/>
    <property type="match status" value="1"/>
</dbReference>
<dbReference type="InterPro" id="IPR023214">
    <property type="entry name" value="HAD_sf"/>
</dbReference>
<dbReference type="SUPFAM" id="SSF55729">
    <property type="entry name" value="Acyl-CoA N-acyltransferases (Nat)"/>
    <property type="match status" value="1"/>
</dbReference>
<proteinExistence type="predicted"/>
<evidence type="ECO:0000259" key="1">
    <source>
        <dbReference type="PROSITE" id="PS51186"/>
    </source>
</evidence>
<dbReference type="GO" id="GO:0016788">
    <property type="term" value="F:hydrolase activity, acting on ester bonds"/>
    <property type="evidence" value="ECO:0007669"/>
    <property type="project" value="UniProtKB-ARBA"/>
</dbReference>
<dbReference type="SUPFAM" id="SSF56784">
    <property type="entry name" value="HAD-like"/>
    <property type="match status" value="1"/>
</dbReference>
<feature type="domain" description="N-acetyltransferase" evidence="1">
    <location>
        <begin position="482"/>
        <end position="635"/>
    </location>
</feature>
<dbReference type="RefSeq" id="WP_140885584.1">
    <property type="nucleotide sequence ID" value="NZ_RCZP01000026.1"/>
</dbReference>
<dbReference type="Gene3D" id="3.40.630.30">
    <property type="match status" value="1"/>
</dbReference>